<gene>
    <name evidence="2" type="ORF">KXJ70_18310</name>
</gene>
<feature type="transmembrane region" description="Helical" evidence="1">
    <location>
        <begin position="124"/>
        <end position="143"/>
    </location>
</feature>
<keyword evidence="1" id="KW-0472">Membrane</keyword>
<protein>
    <submittedName>
        <fullName evidence="2">DUF998 domain-containing protein</fullName>
    </submittedName>
</protein>
<comment type="caution">
    <text evidence="2">The sequence shown here is derived from an EMBL/GenBank/DDBJ whole genome shotgun (WGS) entry which is preliminary data.</text>
</comment>
<name>A0ABS6VWP9_9GAMM</name>
<feature type="transmembrane region" description="Helical" evidence="1">
    <location>
        <begin position="9"/>
        <end position="31"/>
    </location>
</feature>
<evidence type="ECO:0000313" key="3">
    <source>
        <dbReference type="Proteomes" id="UP001166291"/>
    </source>
</evidence>
<feature type="transmembrane region" description="Helical" evidence="1">
    <location>
        <begin position="82"/>
        <end position="104"/>
    </location>
</feature>
<proteinExistence type="predicted"/>
<evidence type="ECO:0000256" key="1">
    <source>
        <dbReference type="SAM" id="Phobius"/>
    </source>
</evidence>
<dbReference type="EMBL" id="JAHWDQ010000007">
    <property type="protein sequence ID" value="MBW2942759.1"/>
    <property type="molecule type" value="Genomic_DNA"/>
</dbReference>
<keyword evidence="1" id="KW-0812">Transmembrane</keyword>
<sequence>MSERINRWYYFSGVLAPIWLVIGVTIAGSVYPEYSHYNQAMSELGAKGSPSHILSPLINNYPLGLLFILFGIGIIKTFSTSTLARFSGILVLIHGLSSLSAGFFSCDVGCALESPSPEQNKHNISGLILFFSLLLSSLIWVFISNRCLGIKWFAWFSLACSLVAIALLPHMAAAIESGEGFGLYQRLNYGSQALWVLVFALILLRRKITK</sequence>
<dbReference type="InterPro" id="IPR009339">
    <property type="entry name" value="DUF998"/>
</dbReference>
<accession>A0ABS6VWP9</accession>
<feature type="transmembrane region" description="Helical" evidence="1">
    <location>
        <begin position="152"/>
        <end position="175"/>
    </location>
</feature>
<keyword evidence="3" id="KW-1185">Reference proteome</keyword>
<reference evidence="2" key="1">
    <citation type="submission" date="2021-07" db="EMBL/GenBank/DDBJ databases">
        <title>Zhongshania sp. CAU 1632 isolated from seawater.</title>
        <authorList>
            <person name="Kim W."/>
        </authorList>
    </citation>
    <scope>NUCLEOTIDE SEQUENCE</scope>
    <source>
        <strain evidence="2">CAU 1632</strain>
    </source>
</reference>
<feature type="transmembrane region" description="Helical" evidence="1">
    <location>
        <begin position="51"/>
        <end position="75"/>
    </location>
</feature>
<feature type="transmembrane region" description="Helical" evidence="1">
    <location>
        <begin position="187"/>
        <end position="204"/>
    </location>
</feature>
<organism evidence="2 3">
    <name type="scientific">Zhongshania aquimaris</name>
    <dbReference type="NCBI Taxonomy" id="2857107"/>
    <lineage>
        <taxon>Bacteria</taxon>
        <taxon>Pseudomonadati</taxon>
        <taxon>Pseudomonadota</taxon>
        <taxon>Gammaproteobacteria</taxon>
        <taxon>Cellvibrionales</taxon>
        <taxon>Spongiibacteraceae</taxon>
        <taxon>Zhongshania</taxon>
    </lineage>
</organism>
<dbReference type="Pfam" id="PF06197">
    <property type="entry name" value="DUF998"/>
    <property type="match status" value="1"/>
</dbReference>
<dbReference type="Proteomes" id="UP001166291">
    <property type="component" value="Unassembled WGS sequence"/>
</dbReference>
<keyword evidence="1" id="KW-1133">Transmembrane helix</keyword>
<dbReference type="RefSeq" id="WP_219045004.1">
    <property type="nucleotide sequence ID" value="NZ_JAHWDQ010000007.1"/>
</dbReference>
<evidence type="ECO:0000313" key="2">
    <source>
        <dbReference type="EMBL" id="MBW2942759.1"/>
    </source>
</evidence>